<reference evidence="6 7" key="1">
    <citation type="submission" date="2019-06" db="EMBL/GenBank/DDBJ databases">
        <authorList>
            <person name="Li M."/>
        </authorList>
    </citation>
    <scope>NUCLEOTIDE SEQUENCE [LARGE SCALE GENOMIC DNA]</scope>
    <source>
        <strain evidence="6 7">BGMRC2036</strain>
    </source>
</reference>
<comment type="caution">
    <text evidence="6">The sequence shown here is derived from an EMBL/GenBank/DDBJ whole genome shotgun (WGS) entry which is preliminary data.</text>
</comment>
<dbReference type="Gene3D" id="3.30.450.80">
    <property type="entry name" value="Transcription factor LuxR-like, autoinducer-binding domain"/>
    <property type="match status" value="1"/>
</dbReference>
<keyword evidence="3" id="KW-0804">Transcription</keyword>
<dbReference type="SMART" id="SM00421">
    <property type="entry name" value="HTH_LUXR"/>
    <property type="match status" value="1"/>
</dbReference>
<organism evidence="6 7">
    <name type="scientific">Martelella alba</name>
    <dbReference type="NCBI Taxonomy" id="2590451"/>
    <lineage>
        <taxon>Bacteria</taxon>
        <taxon>Pseudomonadati</taxon>
        <taxon>Pseudomonadota</taxon>
        <taxon>Alphaproteobacteria</taxon>
        <taxon>Hyphomicrobiales</taxon>
        <taxon>Aurantimonadaceae</taxon>
        <taxon>Martelella</taxon>
    </lineage>
</organism>
<evidence type="ECO:0000256" key="2">
    <source>
        <dbReference type="ARBA" id="ARBA00023125"/>
    </source>
</evidence>
<evidence type="ECO:0000256" key="4">
    <source>
        <dbReference type="SAM" id="MobiDB-lite"/>
    </source>
</evidence>
<dbReference type="InterPro" id="IPR000792">
    <property type="entry name" value="Tscrpt_reg_LuxR_C"/>
</dbReference>
<keyword evidence="2" id="KW-0238">DNA-binding</keyword>
<evidence type="ECO:0000313" key="7">
    <source>
        <dbReference type="Proteomes" id="UP000318801"/>
    </source>
</evidence>
<dbReference type="InterPro" id="IPR005143">
    <property type="entry name" value="TF_LuxR_autoind-bd_dom"/>
</dbReference>
<feature type="region of interest" description="Disordered" evidence="4">
    <location>
        <begin position="1"/>
        <end position="20"/>
    </location>
</feature>
<accession>A0A506UFF7</accession>
<evidence type="ECO:0000256" key="1">
    <source>
        <dbReference type="ARBA" id="ARBA00023015"/>
    </source>
</evidence>
<evidence type="ECO:0000313" key="6">
    <source>
        <dbReference type="EMBL" id="TPW31695.1"/>
    </source>
</evidence>
<dbReference type="AlphaFoldDB" id="A0A506UFF7"/>
<evidence type="ECO:0000256" key="3">
    <source>
        <dbReference type="ARBA" id="ARBA00023163"/>
    </source>
</evidence>
<dbReference type="InterPro" id="IPR016032">
    <property type="entry name" value="Sig_transdc_resp-reg_C-effctor"/>
</dbReference>
<name>A0A506UFF7_9HYPH</name>
<dbReference type="PROSITE" id="PS00622">
    <property type="entry name" value="HTH_LUXR_1"/>
    <property type="match status" value="1"/>
</dbReference>
<sequence length="250" mass="27645">MAGKRSSPEMTMPETERQPRLQARLRASQNMDEFADIITTVTTAFGFSHYCLLDLPTPNASRLAPFIHLTSIPDAFLSAYDRRNLLAHSAIARTSQPSLMPVQWRLSQNGDQLSPAAGYYARLLSAFGITMGMGFTFTALDHGRLGLYFVGNRLELAQSELNELGMVALKVFSSFERLRHEGFDCSQPLSARETEVASWTAEGKTSAEIGQILGLSEHTINAYLGNAIRKLDCVNRVQMVAKAIRCGLIR</sequence>
<keyword evidence="1" id="KW-0805">Transcription regulation</keyword>
<dbReference type="PANTHER" id="PTHR44688:SF16">
    <property type="entry name" value="DNA-BINDING TRANSCRIPTIONAL ACTIVATOR DEVR_DOSR"/>
    <property type="match status" value="1"/>
</dbReference>
<dbReference type="GO" id="GO:0003677">
    <property type="term" value="F:DNA binding"/>
    <property type="evidence" value="ECO:0007669"/>
    <property type="project" value="UniProtKB-KW"/>
</dbReference>
<dbReference type="SUPFAM" id="SSF75516">
    <property type="entry name" value="Pheromone-binding domain of LuxR-like quorum-sensing transcription factors"/>
    <property type="match status" value="1"/>
</dbReference>
<dbReference type="PANTHER" id="PTHR44688">
    <property type="entry name" value="DNA-BINDING TRANSCRIPTIONAL ACTIVATOR DEVR_DOSR"/>
    <property type="match status" value="1"/>
</dbReference>
<keyword evidence="7" id="KW-1185">Reference proteome</keyword>
<dbReference type="Gene3D" id="1.10.10.10">
    <property type="entry name" value="Winged helix-like DNA-binding domain superfamily/Winged helix DNA-binding domain"/>
    <property type="match status" value="1"/>
</dbReference>
<feature type="domain" description="HTH luxR-type" evidence="5">
    <location>
        <begin position="182"/>
        <end position="247"/>
    </location>
</feature>
<dbReference type="Pfam" id="PF00196">
    <property type="entry name" value="GerE"/>
    <property type="match status" value="1"/>
</dbReference>
<evidence type="ECO:0000259" key="5">
    <source>
        <dbReference type="PROSITE" id="PS50043"/>
    </source>
</evidence>
<dbReference type="InterPro" id="IPR036693">
    <property type="entry name" value="TF_LuxR_autoind-bd_dom_sf"/>
</dbReference>
<dbReference type="GO" id="GO:0006355">
    <property type="term" value="P:regulation of DNA-templated transcription"/>
    <property type="evidence" value="ECO:0007669"/>
    <property type="project" value="InterPro"/>
</dbReference>
<dbReference type="PROSITE" id="PS50043">
    <property type="entry name" value="HTH_LUXR_2"/>
    <property type="match status" value="1"/>
</dbReference>
<dbReference type="Pfam" id="PF03472">
    <property type="entry name" value="Autoind_bind"/>
    <property type="match status" value="1"/>
</dbReference>
<dbReference type="EMBL" id="VHLG01000003">
    <property type="protein sequence ID" value="TPW31695.1"/>
    <property type="molecule type" value="Genomic_DNA"/>
</dbReference>
<proteinExistence type="predicted"/>
<dbReference type="PRINTS" id="PR00038">
    <property type="entry name" value="HTHLUXR"/>
</dbReference>
<dbReference type="SUPFAM" id="SSF46894">
    <property type="entry name" value="C-terminal effector domain of the bipartite response regulators"/>
    <property type="match status" value="1"/>
</dbReference>
<dbReference type="OrthoDB" id="3170288at2"/>
<dbReference type="CDD" id="cd06170">
    <property type="entry name" value="LuxR_C_like"/>
    <property type="match status" value="1"/>
</dbReference>
<protein>
    <submittedName>
        <fullName evidence="6">LuxR family transcriptional regulator</fullName>
    </submittedName>
</protein>
<dbReference type="Proteomes" id="UP000318801">
    <property type="component" value="Unassembled WGS sequence"/>
</dbReference>
<dbReference type="InterPro" id="IPR036388">
    <property type="entry name" value="WH-like_DNA-bd_sf"/>
</dbReference>
<gene>
    <name evidence="6" type="ORF">FJU08_08090</name>
</gene>